<organism evidence="1 2">
    <name type="scientific">Nonlabens dokdonensis</name>
    <dbReference type="NCBI Taxonomy" id="328515"/>
    <lineage>
        <taxon>Bacteria</taxon>
        <taxon>Pseudomonadati</taxon>
        <taxon>Bacteroidota</taxon>
        <taxon>Flavobacteriia</taxon>
        <taxon>Flavobacteriales</taxon>
        <taxon>Flavobacteriaceae</taxon>
        <taxon>Nonlabens</taxon>
    </lineage>
</organism>
<keyword evidence="2" id="KW-1185">Reference proteome</keyword>
<proteinExistence type="predicted"/>
<evidence type="ECO:0000313" key="2">
    <source>
        <dbReference type="Proteomes" id="UP000248584"/>
    </source>
</evidence>
<dbReference type="RefSeq" id="WP_015363105.1">
    <property type="nucleotide sequence ID" value="NZ_QKZR01000003.1"/>
</dbReference>
<evidence type="ECO:0000313" key="1">
    <source>
        <dbReference type="EMBL" id="PZX39843.1"/>
    </source>
</evidence>
<gene>
    <name evidence="1" type="ORF">LX97_02201</name>
</gene>
<sequence length="247" mass="29133">MKKLSQLFIILISLSSISCKQDERTIEKDDLNYRAYLLKDNDDVPTFQFPLNSTADEVFKVIDNYTQQGCFDTFHFNYKIAGYEVQSVALEYCHESPPVADPRTLFINVKENSELFIDYYGIIEHDAVKKQTLDFLNGIERDRKRFLLHYKIDKKVEKRITEKIIGYVIEAYLEFAKNLYQKENNLHISKANKEQLDEFKSKHSMRILFDSWDHFKILPPPPPAQKSLKIHQKDTIDYDFDTALSEK</sequence>
<protein>
    <recommendedName>
        <fullName evidence="3">Lipoprotein</fullName>
    </recommendedName>
</protein>
<dbReference type="Proteomes" id="UP000248584">
    <property type="component" value="Unassembled WGS sequence"/>
</dbReference>
<dbReference type="EMBL" id="QKZR01000003">
    <property type="protein sequence ID" value="PZX39843.1"/>
    <property type="molecule type" value="Genomic_DNA"/>
</dbReference>
<reference evidence="1 2" key="1">
    <citation type="submission" date="2018-06" db="EMBL/GenBank/DDBJ databases">
        <title>Genomic Encyclopedia of Archaeal and Bacterial Type Strains, Phase II (KMG-II): from individual species to whole genera.</title>
        <authorList>
            <person name="Goeker M."/>
        </authorList>
    </citation>
    <scope>NUCLEOTIDE SEQUENCE [LARGE SCALE GENOMIC DNA]</scope>
    <source>
        <strain evidence="1 2">DSM 17205</strain>
    </source>
</reference>
<comment type="caution">
    <text evidence="1">The sequence shown here is derived from an EMBL/GenBank/DDBJ whole genome shotgun (WGS) entry which is preliminary data.</text>
</comment>
<name>A0ABX5PXS7_9FLAO</name>
<dbReference type="PROSITE" id="PS51257">
    <property type="entry name" value="PROKAR_LIPOPROTEIN"/>
    <property type="match status" value="1"/>
</dbReference>
<evidence type="ECO:0008006" key="3">
    <source>
        <dbReference type="Google" id="ProtNLM"/>
    </source>
</evidence>
<accession>A0ABX5PXS7</accession>